<sequence length="1751" mass="196528">MVGPNALLQNLFSNMPGADLALQASWQNNKLLVHPELAFVPTQKAVAGEAAVGAAKVTQAVTQRAASHSMSLARHAQHVAAEADNLRKLVERYVLGAEVHTVPPMQLPEPPPSYSVYPYPVDNNRVEPMLHWRTPGTVLPRQLHYGIDQYFNTHRGHGDLRAPDSFRVQFNRLLSKVPIFYPSLHGNVHLLRELSTGVLHGFMRFKRVLFTVDDVSINNHRNADVVLGKVHLLRDKLNGYIRDLAQAELRILFEVLGRCCEAFDRPAYEEVLRCVSANVIMSIPPFVNQLMSPVGLVSCMRVLVEVGRVDPVAAALVPVELLANRAEALACTEEMTEVPLRQIQFYKNGGALKNFRASRDRRRPAELAPDEQHEYEDLMAERQLMPSLEEITDEGAPPEGLRKLKNREEGEMGIFQQEFLVPLKEALVHSLGLVTDSGIPPKAMCYSHVKALKQPFGVSGTTEAFIQVHFVCPRPVDFTLGRHLIYGSLVALFRTSTGTPFGEPDSESLTYATVENFDLRRTGGTRSNSGTVGLAFDDDNFRRFQFDAEYCMLESPDYFMAKRPVFDFLRDEDLLRGMPLLSGVLGTVEPSVDPPPYLMAAKADLSPLYAGAGEGAAVADPLAPWPRLTGKPIELDPAQQEAMKHILKTPVAIVQGPPGTGKSYLGVKFARIARGVLDFKHYEEPILAVTLTNHALDQFLVDLLPHMKGQVVRFGGRSQTENEELQRCHPRFKSRETREEYTKRKKFRDKLLGIKRTLNSVVALYQGGDAQQLCALAYMPFSLFRKILRPPGWKTSFSKLGFHAAEFALLALRAWLEDDEGELARSEKELLQRWGIRMDDNRRVKTSNRFRAPGGHYRHKAFGALPEEARRGLLKMMVSGADGEVRRLFEHAIPEPEEDDDEEGEVDMDRIRLIEGERHFDDLAGVEEMQDEQGEQVGEEAPVVEGPMERPSDNDCDSVRIGKDWKSDFSMAAVLQRRIRSKLEESLNANIVAAACHNSVHDAGMRVVRRGSRRNKRGVLEAVGAALEGPMKVRLHQLYADGREMAKSYAQQRKALALRACRGAKLVGMTSTYAALNRDLLHRLGPRVVVIEEAGELLECQLVASLSSPNLQHLVLIGDHQQLRPKVNVYELTKRNHFDISLFERLINVGVPFARLTTQLRMRPEVSQLVQHFYVDGLIDHDRVTVYDRVGGVSKDVFFVDHREREQAFEGTSKRNEFEARYAAKLALYLVRTQQYNAEDITLLTPYIGQKRLIRNSLDADLRRSPDGVKAGARVVTIDDYQGEENKIVILSLVRSNKARKIGFTGIENRVIVAMSRAKEGLYIIGNSEMFGNDLSWEAIICKLRAQMRIGPALTLQCRVHPEQLEQVARPEDFIHVKDGGCRLPCRRLLDRCGHRCPLICHVFDHEQVCCDKPCNRARPAGCGHRCNHLCWECTRSKFTPEDPCPTPCAALVPVTLHCGHTKRVRCHYRDAEVELRCHAQVIVKLPCGHDLRTSCYKSRRPAIELSCEFTRKVRLERCGHEVTQKCHDVPKCSHRCDEQLSCGHPCPKKCYPAHTHDGVKCEEACEETLACGHFCDEKCGQPHTRLCQEECGLQCLHGNTCGKPCYELVRALSRELPVEVSSSQPCPLKLECGHACQGLCGEPCPLCPVCYHDVTCGISFEEIGSAREDDARIYTLPECGHTFYLDSLDQYMDYNPTRGEHQAIQLRACPVCREPIFTASRYGNVIKAQVSLVAKVKEKLIAASRAADPP</sequence>
<protein>
    <recommendedName>
        <fullName evidence="5">NFX1-type zinc finger-containing protein 1</fullName>
    </recommendedName>
</protein>
<organism evidence="3 4">
    <name type="scientific">Perkinsus olseni</name>
    <name type="common">Perkinsus atlanticus</name>
    <dbReference type="NCBI Taxonomy" id="32597"/>
    <lineage>
        <taxon>Eukaryota</taxon>
        <taxon>Sar</taxon>
        <taxon>Alveolata</taxon>
        <taxon>Perkinsozoa</taxon>
        <taxon>Perkinsea</taxon>
        <taxon>Perkinsida</taxon>
        <taxon>Perkinsidae</taxon>
        <taxon>Perkinsus</taxon>
    </lineage>
</organism>
<dbReference type="InterPro" id="IPR045055">
    <property type="entry name" value="DNA2/NAM7-like"/>
</dbReference>
<dbReference type="Proteomes" id="UP000541610">
    <property type="component" value="Unassembled WGS sequence"/>
</dbReference>
<dbReference type="Pfam" id="PF13086">
    <property type="entry name" value="AAA_11"/>
    <property type="match status" value="2"/>
</dbReference>
<dbReference type="CDD" id="cd18808">
    <property type="entry name" value="SF1_C_Upf1"/>
    <property type="match status" value="1"/>
</dbReference>
<dbReference type="OrthoDB" id="392140at2759"/>
<accession>A0A7J6PAJ2</accession>
<evidence type="ECO:0008006" key="5">
    <source>
        <dbReference type="Google" id="ProtNLM"/>
    </source>
</evidence>
<dbReference type="InterPro" id="IPR041679">
    <property type="entry name" value="DNA2/NAM7-like_C"/>
</dbReference>
<name>A0A7J6PAJ2_PEROL</name>
<feature type="domain" description="DNA2/NAM7 helicase helicase" evidence="1">
    <location>
        <begin position="954"/>
        <end position="1127"/>
    </location>
</feature>
<dbReference type="GO" id="GO:0031048">
    <property type="term" value="P:regulatory ncRNA-mediated heterochromatin formation"/>
    <property type="evidence" value="ECO:0007669"/>
    <property type="project" value="TreeGrafter"/>
</dbReference>
<dbReference type="GO" id="GO:0031380">
    <property type="term" value="C:nuclear RNA-directed RNA polymerase complex"/>
    <property type="evidence" value="ECO:0007669"/>
    <property type="project" value="TreeGrafter"/>
</dbReference>
<evidence type="ECO:0000313" key="4">
    <source>
        <dbReference type="Proteomes" id="UP000541610"/>
    </source>
</evidence>
<evidence type="ECO:0000259" key="1">
    <source>
        <dbReference type="Pfam" id="PF13086"/>
    </source>
</evidence>
<dbReference type="SUPFAM" id="SSF52540">
    <property type="entry name" value="P-loop containing nucleoside triphosphate hydrolases"/>
    <property type="match status" value="1"/>
</dbReference>
<reference evidence="3 4" key="1">
    <citation type="submission" date="2020-04" db="EMBL/GenBank/DDBJ databases">
        <title>Perkinsus olseni comparative genomics.</title>
        <authorList>
            <person name="Bogema D.R."/>
        </authorList>
    </citation>
    <scope>NUCLEOTIDE SEQUENCE [LARGE SCALE GENOMIC DNA]</scope>
    <source>
        <strain evidence="3">00978-12</strain>
    </source>
</reference>
<feature type="domain" description="DNA2/NAM7 helicase helicase" evidence="1">
    <location>
        <begin position="635"/>
        <end position="758"/>
    </location>
</feature>
<feature type="domain" description="DNA2/NAM7 helicase-like C-terminal" evidence="2">
    <location>
        <begin position="1139"/>
        <end position="1328"/>
    </location>
</feature>
<gene>
    <name evidence="3" type="ORF">FOZ60_012678</name>
</gene>
<dbReference type="InterPro" id="IPR041677">
    <property type="entry name" value="DNA2/NAM7_AAA_11"/>
</dbReference>
<dbReference type="EMBL" id="JABANP010000055">
    <property type="protein sequence ID" value="KAF4692776.1"/>
    <property type="molecule type" value="Genomic_DNA"/>
</dbReference>
<dbReference type="InterPro" id="IPR047187">
    <property type="entry name" value="SF1_C_Upf1"/>
</dbReference>
<proteinExistence type="predicted"/>
<dbReference type="InterPro" id="IPR027417">
    <property type="entry name" value="P-loop_NTPase"/>
</dbReference>
<evidence type="ECO:0000259" key="2">
    <source>
        <dbReference type="Pfam" id="PF13087"/>
    </source>
</evidence>
<dbReference type="GO" id="GO:0004386">
    <property type="term" value="F:helicase activity"/>
    <property type="evidence" value="ECO:0007669"/>
    <property type="project" value="InterPro"/>
</dbReference>
<dbReference type="Pfam" id="PF13087">
    <property type="entry name" value="AAA_12"/>
    <property type="match status" value="1"/>
</dbReference>
<comment type="caution">
    <text evidence="3">The sequence shown here is derived from an EMBL/GenBank/DDBJ whole genome shotgun (WGS) entry which is preliminary data.</text>
</comment>
<evidence type="ECO:0000313" key="3">
    <source>
        <dbReference type="EMBL" id="KAF4692776.1"/>
    </source>
</evidence>
<dbReference type="PANTHER" id="PTHR10887">
    <property type="entry name" value="DNA2/NAM7 HELICASE FAMILY"/>
    <property type="match status" value="1"/>
</dbReference>
<dbReference type="Gene3D" id="3.40.50.300">
    <property type="entry name" value="P-loop containing nucleotide triphosphate hydrolases"/>
    <property type="match status" value="3"/>
</dbReference>
<dbReference type="PANTHER" id="PTHR10887:SF341">
    <property type="entry name" value="NFX1-TYPE ZINC FINGER-CONTAINING PROTEIN 1"/>
    <property type="match status" value="1"/>
</dbReference>